<gene>
    <name evidence="2" type="ORF">AAE3_LOCUS13546</name>
</gene>
<dbReference type="EMBL" id="CACVBS010000104">
    <property type="protein sequence ID" value="CAA7271305.1"/>
    <property type="molecule type" value="Genomic_DNA"/>
</dbReference>
<name>A0A8S0W186_CYCAE</name>
<comment type="caution">
    <text evidence="2">The sequence shown here is derived from an EMBL/GenBank/DDBJ whole genome shotgun (WGS) entry which is preliminary data.</text>
</comment>
<evidence type="ECO:0000256" key="1">
    <source>
        <dbReference type="SAM" id="MobiDB-lite"/>
    </source>
</evidence>
<organism evidence="2 3">
    <name type="scientific">Cyclocybe aegerita</name>
    <name type="common">Black poplar mushroom</name>
    <name type="synonym">Agrocybe aegerita</name>
    <dbReference type="NCBI Taxonomy" id="1973307"/>
    <lineage>
        <taxon>Eukaryota</taxon>
        <taxon>Fungi</taxon>
        <taxon>Dikarya</taxon>
        <taxon>Basidiomycota</taxon>
        <taxon>Agaricomycotina</taxon>
        <taxon>Agaricomycetes</taxon>
        <taxon>Agaricomycetidae</taxon>
        <taxon>Agaricales</taxon>
        <taxon>Agaricineae</taxon>
        <taxon>Bolbitiaceae</taxon>
        <taxon>Cyclocybe</taxon>
    </lineage>
</organism>
<evidence type="ECO:0000313" key="2">
    <source>
        <dbReference type="EMBL" id="CAA7271305.1"/>
    </source>
</evidence>
<keyword evidence="3" id="KW-1185">Reference proteome</keyword>
<feature type="region of interest" description="Disordered" evidence="1">
    <location>
        <begin position="99"/>
        <end position="123"/>
    </location>
</feature>
<accession>A0A8S0W186</accession>
<reference evidence="2 3" key="1">
    <citation type="submission" date="2020-01" db="EMBL/GenBank/DDBJ databases">
        <authorList>
            <person name="Gupta K D."/>
        </authorList>
    </citation>
    <scope>NUCLEOTIDE SEQUENCE [LARGE SCALE GENOMIC DNA]</scope>
</reference>
<protein>
    <submittedName>
        <fullName evidence="2">Uncharacterized protein</fullName>
    </submittedName>
</protein>
<evidence type="ECO:0000313" key="3">
    <source>
        <dbReference type="Proteomes" id="UP000467700"/>
    </source>
</evidence>
<dbReference type="AlphaFoldDB" id="A0A8S0W186"/>
<proteinExistence type="predicted"/>
<sequence length="185" mass="21079">MENITYERSIFSRPLDHGYRHTTLPPAVLLKPAWRARNAIPETRRRRKHVTLVDENFRWLPQGDEGMNGPRINARIGNSAKGVAAYPSGAVHRNAHAERSITGHHNRQIKRPGAEARPAGQRSSYDYMGHMPPPYRRIAPNAPHAMPSPPWVYSFGDVRVPYPVPLLGDIMVHKVLHNRELIWDV</sequence>
<dbReference type="Proteomes" id="UP000467700">
    <property type="component" value="Unassembled WGS sequence"/>
</dbReference>